<gene>
    <name evidence="1" type="ORF">BRENAR_LOCUS1252</name>
</gene>
<proteinExistence type="predicted"/>
<dbReference type="OrthoDB" id="3995197at2759"/>
<dbReference type="Proteomes" id="UP000290900">
    <property type="component" value="Unassembled WGS sequence"/>
</dbReference>
<evidence type="ECO:0000313" key="2">
    <source>
        <dbReference type="Proteomes" id="UP000290900"/>
    </source>
</evidence>
<organism evidence="1 2">
    <name type="scientific">Brettanomyces naardenensis</name>
    <name type="common">Yeast</name>
    <dbReference type="NCBI Taxonomy" id="13370"/>
    <lineage>
        <taxon>Eukaryota</taxon>
        <taxon>Fungi</taxon>
        <taxon>Dikarya</taxon>
        <taxon>Ascomycota</taxon>
        <taxon>Saccharomycotina</taxon>
        <taxon>Pichiomycetes</taxon>
        <taxon>Pichiales</taxon>
        <taxon>Pichiaceae</taxon>
        <taxon>Brettanomyces</taxon>
    </lineage>
</organism>
<evidence type="ECO:0000313" key="1">
    <source>
        <dbReference type="EMBL" id="VEU20517.1"/>
    </source>
</evidence>
<name>A0A448YHZ1_BRENA</name>
<dbReference type="InParanoid" id="A0A448YHZ1"/>
<dbReference type="STRING" id="13370.A0A448YHZ1"/>
<accession>A0A448YHZ1</accession>
<reference evidence="1 2" key="1">
    <citation type="submission" date="2018-12" db="EMBL/GenBank/DDBJ databases">
        <authorList>
            <person name="Tiukova I."/>
            <person name="Dainat J."/>
        </authorList>
    </citation>
    <scope>NUCLEOTIDE SEQUENCE [LARGE SCALE GENOMIC DNA]</scope>
</reference>
<sequence>MDLKPRSMHGRLPALISPDYKYHGTGLRLSRLALRKVRWKHLILLGIVWVLTIHYFERTVVYRAFNKCQWSNWEKWSDDSYPHHAVVIGDPQIVDAFSYPTRPRPL</sequence>
<protein>
    <submittedName>
        <fullName evidence="1">DEKNAAC101239</fullName>
    </submittedName>
</protein>
<dbReference type="AlphaFoldDB" id="A0A448YHZ1"/>
<dbReference type="EMBL" id="CAACVR010000004">
    <property type="protein sequence ID" value="VEU20517.1"/>
    <property type="molecule type" value="Genomic_DNA"/>
</dbReference>
<keyword evidence="2" id="KW-1185">Reference proteome</keyword>
<feature type="non-terminal residue" evidence="1">
    <location>
        <position position="106"/>
    </location>
</feature>